<evidence type="ECO:0000256" key="3">
    <source>
        <dbReference type="SAM" id="Phobius"/>
    </source>
</evidence>
<evidence type="ECO:0000313" key="6">
    <source>
        <dbReference type="Proteomes" id="UP000724874"/>
    </source>
</evidence>
<dbReference type="PANTHER" id="PTHR38045">
    <property type="entry name" value="CHROMOSOME 1, WHOLE GENOME SHOTGUN SEQUENCE"/>
    <property type="match status" value="1"/>
</dbReference>
<gene>
    <name evidence="5" type="ORF">CPB84DRAFT_1760139</name>
</gene>
<dbReference type="InterPro" id="IPR008929">
    <property type="entry name" value="Chondroitin_lyas"/>
</dbReference>
<dbReference type="InterPro" id="IPR012480">
    <property type="entry name" value="Hepar_II_III_C"/>
</dbReference>
<sequence length="786" mass="85862">MASYNALNSNNRNPSPYGSGDPYYNESSGFITPAPVRKRRISPWVKFGIPVLIIVIIAAVVGGVVGSRHHNNNSSSSSSDGSGGSSGGSAAAASSAASAKLAIGRFATATNSEFEVPLYPSTTNTGAFTTPTFISTNNSKVSWPQDPFKPSSPSVLSVRPDRPRLIAPAYKWNALPTLIASDPYLQGWNNTIFGNATAYYSLPPVVYHMDGSSGILDNAREIKMRLKAFAYVYRMTNDTKWVDRAWTEIQNAANNGTTPFGSDPTDLWNTGHFLDTAEFSAAFGIAYDWLYDMWSDEQKSQIRSTMIKYGLQPGLAVFTGPTNYGWWSNNIEGNWNCVCNGGLTLGSLAILEDDTTGVAQQLLGFTVDNAKKNCVLAVSSDGTWSETANYWYFGTTGHAEMTSALMTATGSDYGMLSTNPNLGLTGDFHMYAYGATSLFNYGDHGPNKFSTTANSMMFYAEQFKQPTYMLHQRDRPDAAEPWSMFWYDPTVSGAFWDGTPLDHFFDNQTDQWASMRSSWTDQDAVFVAIKAGTLQDHQTHNDLDVGDFVLDALGTRWAGELGSGDYLSPNYFSNDTQESDRWKYYRKMTEGQNTILINKSNQNVLAKPTVKHDTSGTTQGSSTVFTVPSDSTAYWTTDMSSAYFDAQSVKRGVRLLNARKQILLQDEVNAQGEVMWRMHTNATISVDTSGTTATLSLDGQKMVVQILNAPSGATFTQSAAVRFASDPTPPAPDQPNPNVNVLIIDLPAGSYTLEVLFNPQWPGMSSSDFVTPPSVALDSWSLTSHN</sequence>
<name>A0A9P5TUK9_GYMJU</name>
<evidence type="ECO:0000256" key="2">
    <source>
        <dbReference type="SAM" id="MobiDB-lite"/>
    </source>
</evidence>
<organism evidence="5 6">
    <name type="scientific">Gymnopilus junonius</name>
    <name type="common">Spectacular rustgill mushroom</name>
    <name type="synonym">Gymnopilus spectabilis subsp. junonius</name>
    <dbReference type="NCBI Taxonomy" id="109634"/>
    <lineage>
        <taxon>Eukaryota</taxon>
        <taxon>Fungi</taxon>
        <taxon>Dikarya</taxon>
        <taxon>Basidiomycota</taxon>
        <taxon>Agaricomycotina</taxon>
        <taxon>Agaricomycetes</taxon>
        <taxon>Agaricomycetidae</taxon>
        <taxon>Agaricales</taxon>
        <taxon>Agaricineae</taxon>
        <taxon>Hymenogastraceae</taxon>
        <taxon>Gymnopilus</taxon>
    </lineage>
</organism>
<dbReference type="SUPFAM" id="SSF48230">
    <property type="entry name" value="Chondroitin AC/alginate lyase"/>
    <property type="match status" value="1"/>
</dbReference>
<dbReference type="Gene3D" id="2.70.98.70">
    <property type="match status" value="1"/>
</dbReference>
<reference evidence="5" key="1">
    <citation type="submission" date="2020-11" db="EMBL/GenBank/DDBJ databases">
        <authorList>
            <consortium name="DOE Joint Genome Institute"/>
            <person name="Ahrendt S."/>
            <person name="Riley R."/>
            <person name="Andreopoulos W."/>
            <person name="LaButti K."/>
            <person name="Pangilinan J."/>
            <person name="Ruiz-duenas F.J."/>
            <person name="Barrasa J.M."/>
            <person name="Sanchez-Garcia M."/>
            <person name="Camarero S."/>
            <person name="Miyauchi S."/>
            <person name="Serrano A."/>
            <person name="Linde D."/>
            <person name="Babiker R."/>
            <person name="Drula E."/>
            <person name="Ayuso-Fernandez I."/>
            <person name="Pacheco R."/>
            <person name="Padilla G."/>
            <person name="Ferreira P."/>
            <person name="Barriuso J."/>
            <person name="Kellner H."/>
            <person name="Castanera R."/>
            <person name="Alfaro M."/>
            <person name="Ramirez L."/>
            <person name="Pisabarro A.G."/>
            <person name="Kuo A."/>
            <person name="Tritt A."/>
            <person name="Lipzen A."/>
            <person name="He G."/>
            <person name="Yan M."/>
            <person name="Ng V."/>
            <person name="Cullen D."/>
            <person name="Martin F."/>
            <person name="Rosso M.-N."/>
            <person name="Henrissat B."/>
            <person name="Hibbett D."/>
            <person name="Martinez A.T."/>
            <person name="Grigoriev I.V."/>
        </authorList>
    </citation>
    <scope>NUCLEOTIDE SEQUENCE</scope>
    <source>
        <strain evidence="5">AH 44721</strain>
    </source>
</reference>
<feature type="domain" description="Heparinase II/III-like C-terminal" evidence="4">
    <location>
        <begin position="521"/>
        <end position="700"/>
    </location>
</feature>
<keyword evidence="3" id="KW-0472">Membrane</keyword>
<protein>
    <submittedName>
        <fullName evidence="5">Heparinase II/III family protein</fullName>
    </submittedName>
</protein>
<feature type="region of interest" description="Disordered" evidence="2">
    <location>
        <begin position="1"/>
        <end position="20"/>
    </location>
</feature>
<dbReference type="OrthoDB" id="3476529at2759"/>
<dbReference type="Proteomes" id="UP000724874">
    <property type="component" value="Unassembled WGS sequence"/>
</dbReference>
<keyword evidence="3" id="KW-0812">Transmembrane</keyword>
<proteinExistence type="predicted"/>
<keyword evidence="6" id="KW-1185">Reference proteome</keyword>
<keyword evidence="3" id="KW-1133">Transmembrane helix</keyword>
<evidence type="ECO:0000256" key="1">
    <source>
        <dbReference type="ARBA" id="ARBA00004196"/>
    </source>
</evidence>
<dbReference type="Pfam" id="PF07940">
    <property type="entry name" value="Hepar_II_III_C"/>
    <property type="match status" value="1"/>
</dbReference>
<dbReference type="GO" id="GO:0016829">
    <property type="term" value="F:lyase activity"/>
    <property type="evidence" value="ECO:0007669"/>
    <property type="project" value="InterPro"/>
</dbReference>
<dbReference type="EMBL" id="JADNYJ010000002">
    <property type="protein sequence ID" value="KAF8913019.1"/>
    <property type="molecule type" value="Genomic_DNA"/>
</dbReference>
<comment type="caution">
    <text evidence="5">The sequence shown here is derived from an EMBL/GenBank/DDBJ whole genome shotgun (WGS) entry which is preliminary data.</text>
</comment>
<feature type="transmembrane region" description="Helical" evidence="3">
    <location>
        <begin position="47"/>
        <end position="66"/>
    </location>
</feature>
<comment type="subcellular location">
    <subcellularLocation>
        <location evidence="1">Cell envelope</location>
    </subcellularLocation>
</comment>
<dbReference type="Gene3D" id="1.50.10.100">
    <property type="entry name" value="Chondroitin AC/alginate lyase"/>
    <property type="match status" value="1"/>
</dbReference>
<dbReference type="AlphaFoldDB" id="A0A9P5TUK9"/>
<evidence type="ECO:0000313" key="5">
    <source>
        <dbReference type="EMBL" id="KAF8913019.1"/>
    </source>
</evidence>
<evidence type="ECO:0000259" key="4">
    <source>
        <dbReference type="Pfam" id="PF07940"/>
    </source>
</evidence>
<dbReference type="PANTHER" id="PTHR38045:SF1">
    <property type="entry name" value="HEPARINASE II_III-LIKE PROTEIN"/>
    <property type="match status" value="1"/>
</dbReference>
<accession>A0A9P5TUK9</accession>
<feature type="compositionally biased region" description="Polar residues" evidence="2">
    <location>
        <begin position="1"/>
        <end position="16"/>
    </location>
</feature>
<feature type="region of interest" description="Disordered" evidence="2">
    <location>
        <begin position="70"/>
        <end position="90"/>
    </location>
</feature>